<feature type="compositionally biased region" description="Low complexity" evidence="1">
    <location>
        <begin position="195"/>
        <end position="227"/>
    </location>
</feature>
<dbReference type="EMBL" id="MH834614">
    <property type="protein sequence ID" value="AYN58120.1"/>
    <property type="molecule type" value="Genomic_DNA"/>
</dbReference>
<dbReference type="RefSeq" id="YP_009815528.1">
    <property type="nucleotide sequence ID" value="NC_048095.1"/>
</dbReference>
<feature type="compositionally biased region" description="Low complexity" evidence="1">
    <location>
        <begin position="234"/>
        <end position="263"/>
    </location>
</feature>
<accession>A0A3G2KGM8</accession>
<gene>
    <name evidence="2" type="primary">50</name>
    <name evidence="2" type="ORF">PBI_JUDY_50</name>
</gene>
<evidence type="ECO:0000313" key="2">
    <source>
        <dbReference type="EMBL" id="AYN58120.1"/>
    </source>
</evidence>
<protein>
    <submittedName>
        <fullName evidence="2">Uncharacterized protein</fullName>
    </submittedName>
</protein>
<sequence length="304" mass="32641">MSTGLDAFKKRTPSKFAAFPQPGATTAGTITEISDQRQATKYNRDRNAPKELDFWPSGDPKMEVWVTVQTNERDPQDPEDTGLRTIVVTVNQKKGGQLAAIMDACEAVGAETPLPGGFLALTFTGFDPESENQQNPRKLFAGQYQAPAPGGGAFTPQAPAVQQAPQEQYNQWNPAPYQPAAQGVQQMMQHDPRLQQQPAQQQAAPPAWAQPQVQQAPQQQYQPPVQVNTSTGEVAPQQGYQQPAQQAPVQQYQQPPVQQQAPQQGGGVDAAQIQALIAQGMDDATIQSTTGAPAPAIAAIRAVS</sequence>
<keyword evidence="3" id="KW-1185">Reference proteome</keyword>
<dbReference type="KEGG" id="vg:55006755"/>
<dbReference type="GeneID" id="55006755"/>
<feature type="region of interest" description="Disordered" evidence="1">
    <location>
        <begin position="142"/>
        <end position="269"/>
    </location>
</feature>
<evidence type="ECO:0000256" key="1">
    <source>
        <dbReference type="SAM" id="MobiDB-lite"/>
    </source>
</evidence>
<name>A0A3G2KGM8_9CAUD</name>
<dbReference type="Proteomes" id="UP000282065">
    <property type="component" value="Segment"/>
</dbReference>
<organism evidence="2 3">
    <name type="scientific">Arthrobacter phage Judy</name>
    <dbReference type="NCBI Taxonomy" id="2419958"/>
    <lineage>
        <taxon>Viruses</taxon>
        <taxon>Duplodnaviria</taxon>
        <taxon>Heunggongvirae</taxon>
        <taxon>Uroviricota</taxon>
        <taxon>Caudoviricetes</taxon>
        <taxon>Bridgettevirus</taxon>
        <taxon>Bridgettevirus judy</taxon>
    </lineage>
</organism>
<reference evidence="2 3" key="1">
    <citation type="submission" date="2018-09" db="EMBL/GenBank/DDBJ databases">
        <authorList>
            <person name="Rimple P.A."/>
            <person name="Stoner T.H."/>
            <person name="Garlena R.A."/>
            <person name="Russell D.A."/>
            <person name="Pope W.H."/>
            <person name="Jacobs-Sera D."/>
            <person name="Hatfull G.F."/>
        </authorList>
    </citation>
    <scope>NUCLEOTIDE SEQUENCE [LARGE SCALE GENOMIC DNA]</scope>
</reference>
<feature type="compositionally biased region" description="Low complexity" evidence="1">
    <location>
        <begin position="156"/>
        <end position="168"/>
    </location>
</feature>
<proteinExistence type="predicted"/>
<evidence type="ECO:0000313" key="3">
    <source>
        <dbReference type="Proteomes" id="UP000282065"/>
    </source>
</evidence>